<dbReference type="AlphaFoldDB" id="A0A1I8JQB9"/>
<dbReference type="GO" id="GO:0016020">
    <property type="term" value="C:membrane"/>
    <property type="evidence" value="ECO:0007669"/>
    <property type="project" value="TreeGrafter"/>
</dbReference>
<dbReference type="WBParaSite" id="snap_masked-unitig_32972-processed-gene-0.1-mRNA-1">
    <property type="protein sequence ID" value="snap_masked-unitig_32972-processed-gene-0.1-mRNA-1"/>
    <property type="gene ID" value="snap_masked-unitig_32972-processed-gene-0.1"/>
</dbReference>
<dbReference type="PANTHER" id="PTHR14650">
    <property type="entry name" value="PROLYL HYDROXYLASE-RELATED"/>
    <property type="match status" value="1"/>
</dbReference>
<reference evidence="3" key="1">
    <citation type="submission" date="2016-11" db="UniProtKB">
        <authorList>
            <consortium name="WormBaseParasite"/>
        </authorList>
    </citation>
    <scope>IDENTIFICATION</scope>
</reference>
<keyword evidence="2" id="KW-1185">Reference proteome</keyword>
<organism evidence="2 3">
    <name type="scientific">Macrostomum lignano</name>
    <dbReference type="NCBI Taxonomy" id="282301"/>
    <lineage>
        <taxon>Eukaryota</taxon>
        <taxon>Metazoa</taxon>
        <taxon>Spiralia</taxon>
        <taxon>Lophotrochozoa</taxon>
        <taxon>Platyhelminthes</taxon>
        <taxon>Rhabditophora</taxon>
        <taxon>Macrostomorpha</taxon>
        <taxon>Macrostomida</taxon>
        <taxon>Macrostomidae</taxon>
        <taxon>Macrostomum</taxon>
    </lineage>
</organism>
<dbReference type="PANTHER" id="PTHR14650:SF1">
    <property type="entry name" value="2-OXOGLUTARATE AND IRON-DEPENDENT OXYGENASE DOMAIN-CONTAINING PROTEIN 3"/>
    <property type="match status" value="1"/>
</dbReference>
<accession>A0A1I8JQB9</accession>
<evidence type="ECO:0000256" key="1">
    <source>
        <dbReference type="SAM" id="MobiDB-lite"/>
    </source>
</evidence>
<evidence type="ECO:0000313" key="3">
    <source>
        <dbReference type="WBParaSite" id="snap_masked-unitig_32972-processed-gene-0.1-mRNA-1"/>
    </source>
</evidence>
<dbReference type="Proteomes" id="UP000095280">
    <property type="component" value="Unplaced"/>
</dbReference>
<sequence length="207" mass="21766">MTASATEAEAAALLALASEASLWVADLVGHTFWICTPELCLWDRRGRGFAPTESERALYAGVVNRIRLAVAAAFKLATQHDEYWHSHVDKDTYGSFHYTSLLYLANYAQISRRSTPTGTSTAFVEPRTGRVSAFTSGSPAMGHVGSIAAAGSQVKAMVSANLAERSSLGQGSRAAASASVADAVMNESTQADAKAGQVDGRQAPQLG</sequence>
<proteinExistence type="predicted"/>
<feature type="region of interest" description="Disordered" evidence="1">
    <location>
        <begin position="188"/>
        <end position="207"/>
    </location>
</feature>
<protein>
    <submittedName>
        <fullName evidence="3">HSF_DOMAIN domain-containing protein</fullName>
    </submittedName>
</protein>
<dbReference type="InterPro" id="IPR039210">
    <property type="entry name" value="OGFOD3"/>
</dbReference>
<name>A0A1I8JQB9_9PLAT</name>
<evidence type="ECO:0000313" key="2">
    <source>
        <dbReference type="Proteomes" id="UP000095280"/>
    </source>
</evidence>